<feature type="domain" description="Heterokaryon incompatibility" evidence="1">
    <location>
        <begin position="1"/>
        <end position="80"/>
    </location>
</feature>
<sequence>MSQIYRKARRVLVWLGAGSEQVEASIRLLFRASATLPNSDDNSRPPSPLDPAIGNRSQQGIALVSFLGLPYFWRRWIIQEIVLNADVHLFYDKEGISWTRLHAALRLLKDVAERTVPQSTNAMRSIYTLWSRWSQGWSGIHYTQVESLAMFPLLSNFQNCLCSDSRDVIYAVAGLSKDVVLTSASQTEGPLEGDTPEKLHLTVDYSSTTEDIYEDFAIVAIRQGYLSDILIAACNRMQASGSASTHMPSWVPDWRLKAVESFGNTLPEADFFANIKRDQHRHIERLVLGVQYKQEAGRLRMEVEILYLGIRNVDPGAPWPLMSVHKVLSIVSLNDATPLGDSSSGTGSVGMSTECLRISNSLSFTKTLKDIAASAFGNPKGEFEFEDLAESAQPSRGYHVFRSERHKVQGFDKAYICLGVTKAEIRQGDVLLPLRQFVLENLSVHWRLPVIALRPTRSGEFCIVGGAIMAVYVCRCFDDSGKFTMDRPCGLRRDRPSMHIYQTREIQLDGRS</sequence>
<dbReference type="OrthoDB" id="2157530at2759"/>
<dbReference type="EMBL" id="MCFA01000015">
    <property type="protein sequence ID" value="ORY16973.1"/>
    <property type="molecule type" value="Genomic_DNA"/>
</dbReference>
<dbReference type="STRING" id="1231657.A0A1Y2A374"/>
<dbReference type="Proteomes" id="UP000193144">
    <property type="component" value="Unassembled WGS sequence"/>
</dbReference>
<dbReference type="Pfam" id="PF06985">
    <property type="entry name" value="HET"/>
    <property type="match status" value="1"/>
</dbReference>
<organism evidence="2 3">
    <name type="scientific">Clohesyomyces aquaticus</name>
    <dbReference type="NCBI Taxonomy" id="1231657"/>
    <lineage>
        <taxon>Eukaryota</taxon>
        <taxon>Fungi</taxon>
        <taxon>Dikarya</taxon>
        <taxon>Ascomycota</taxon>
        <taxon>Pezizomycotina</taxon>
        <taxon>Dothideomycetes</taxon>
        <taxon>Pleosporomycetidae</taxon>
        <taxon>Pleosporales</taxon>
        <taxon>Lindgomycetaceae</taxon>
        <taxon>Clohesyomyces</taxon>
    </lineage>
</organism>
<protein>
    <recommendedName>
        <fullName evidence="1">Heterokaryon incompatibility domain-containing protein</fullName>
    </recommendedName>
</protein>
<comment type="caution">
    <text evidence="2">The sequence shown here is derived from an EMBL/GenBank/DDBJ whole genome shotgun (WGS) entry which is preliminary data.</text>
</comment>
<name>A0A1Y2A374_9PLEO</name>
<reference evidence="2 3" key="1">
    <citation type="submission" date="2016-07" db="EMBL/GenBank/DDBJ databases">
        <title>Pervasive Adenine N6-methylation of Active Genes in Fungi.</title>
        <authorList>
            <consortium name="DOE Joint Genome Institute"/>
            <person name="Mondo S.J."/>
            <person name="Dannebaum R.O."/>
            <person name="Kuo R.C."/>
            <person name="Labutti K."/>
            <person name="Haridas S."/>
            <person name="Kuo A."/>
            <person name="Salamov A."/>
            <person name="Ahrendt S.R."/>
            <person name="Lipzen A."/>
            <person name="Sullivan W."/>
            <person name="Andreopoulos W.B."/>
            <person name="Clum A."/>
            <person name="Lindquist E."/>
            <person name="Daum C."/>
            <person name="Ramamoorthy G.K."/>
            <person name="Gryganskyi A."/>
            <person name="Culley D."/>
            <person name="Magnuson J.K."/>
            <person name="James T.Y."/>
            <person name="O'Malley M.A."/>
            <person name="Stajich J.E."/>
            <person name="Spatafora J.W."/>
            <person name="Visel A."/>
            <person name="Grigoriev I.V."/>
        </authorList>
    </citation>
    <scope>NUCLEOTIDE SEQUENCE [LARGE SCALE GENOMIC DNA]</scope>
    <source>
        <strain evidence="2 3">CBS 115471</strain>
    </source>
</reference>
<proteinExistence type="predicted"/>
<dbReference type="InterPro" id="IPR052895">
    <property type="entry name" value="HetReg/Transcr_Mod"/>
</dbReference>
<gene>
    <name evidence="2" type="ORF">BCR34DRAFT_556355</name>
</gene>
<evidence type="ECO:0000259" key="1">
    <source>
        <dbReference type="Pfam" id="PF06985"/>
    </source>
</evidence>
<evidence type="ECO:0000313" key="3">
    <source>
        <dbReference type="Proteomes" id="UP000193144"/>
    </source>
</evidence>
<dbReference type="InterPro" id="IPR010730">
    <property type="entry name" value="HET"/>
</dbReference>
<accession>A0A1Y2A374</accession>
<evidence type="ECO:0000313" key="2">
    <source>
        <dbReference type="EMBL" id="ORY16973.1"/>
    </source>
</evidence>
<dbReference type="AlphaFoldDB" id="A0A1Y2A374"/>
<dbReference type="PANTHER" id="PTHR24148">
    <property type="entry name" value="ANKYRIN REPEAT DOMAIN-CONTAINING PROTEIN 39 HOMOLOG-RELATED"/>
    <property type="match status" value="1"/>
</dbReference>
<dbReference type="PANTHER" id="PTHR24148:SF64">
    <property type="entry name" value="HETEROKARYON INCOMPATIBILITY DOMAIN-CONTAINING PROTEIN"/>
    <property type="match status" value="1"/>
</dbReference>
<keyword evidence="3" id="KW-1185">Reference proteome</keyword>